<dbReference type="Proteomes" id="UP000663281">
    <property type="component" value="Chromosome"/>
</dbReference>
<reference evidence="1 2" key="1">
    <citation type="submission" date="2021-03" db="EMBL/GenBank/DDBJ databases">
        <title>Novel species identification of genus Shewanella.</title>
        <authorList>
            <person name="Liu G."/>
            <person name="Zhang Q."/>
        </authorList>
    </citation>
    <scope>NUCLEOTIDE SEQUENCE [LARGE SCALE GENOMIC DNA]</scope>
    <source>
        <strain evidence="1 2">FJAT-53726</strain>
    </source>
</reference>
<organism evidence="1 2">
    <name type="scientific">Shewanella cyperi</name>
    <dbReference type="NCBI Taxonomy" id="2814292"/>
    <lineage>
        <taxon>Bacteria</taxon>
        <taxon>Pseudomonadati</taxon>
        <taxon>Pseudomonadota</taxon>
        <taxon>Gammaproteobacteria</taxon>
        <taxon>Alteromonadales</taxon>
        <taxon>Shewanellaceae</taxon>
        <taxon>Shewanella</taxon>
    </lineage>
</organism>
<proteinExistence type="predicted"/>
<accession>A0A974XLD5</accession>
<gene>
    <name evidence="1" type="ORF">JYB88_13030</name>
</gene>
<keyword evidence="2" id="KW-1185">Reference proteome</keyword>
<sequence length="108" mass="12746">MTETSAFIDSKAPQLAQYGRAFLSDQLEYREIQLYLWDTLEEWQQLNPQGEAQSDVERVFWYLMHSFDRWPDWVIRGNQFLRRQIQDCCEYLSIGGQLPSGCHGVRPG</sequence>
<dbReference type="KEGG" id="scyp:JYB88_13030"/>
<protein>
    <submittedName>
        <fullName evidence="1">Uncharacterized protein</fullName>
    </submittedName>
</protein>
<name>A0A974XLD5_9GAMM</name>
<dbReference type="RefSeq" id="WP_207320469.1">
    <property type="nucleotide sequence ID" value="NZ_CP071501.1"/>
</dbReference>
<evidence type="ECO:0000313" key="2">
    <source>
        <dbReference type="Proteomes" id="UP000663281"/>
    </source>
</evidence>
<evidence type="ECO:0000313" key="1">
    <source>
        <dbReference type="EMBL" id="QSX29156.1"/>
    </source>
</evidence>
<dbReference type="EMBL" id="CP071504">
    <property type="protein sequence ID" value="QSX29156.1"/>
    <property type="molecule type" value="Genomic_DNA"/>
</dbReference>
<dbReference type="AlphaFoldDB" id="A0A974XLD5"/>